<gene>
    <name evidence="10" type="ORF">MSP1401_LOCUS5818</name>
</gene>
<dbReference type="InterPro" id="IPR009060">
    <property type="entry name" value="UBA-like_sf"/>
</dbReference>
<dbReference type="InterPro" id="IPR033882">
    <property type="entry name" value="DDI1_N"/>
</dbReference>
<reference evidence="10" key="1">
    <citation type="submission" date="2021-01" db="EMBL/GenBank/DDBJ databases">
        <authorList>
            <person name="Corre E."/>
            <person name="Pelletier E."/>
            <person name="Niang G."/>
            <person name="Scheremetjew M."/>
            <person name="Finn R."/>
            <person name="Kale V."/>
            <person name="Holt S."/>
            <person name="Cochrane G."/>
            <person name="Meng A."/>
            <person name="Brown T."/>
            <person name="Cohen L."/>
        </authorList>
    </citation>
    <scope>NUCLEOTIDE SEQUENCE</scope>
    <source>
        <strain evidence="10">CCAC1681</strain>
    </source>
</reference>
<dbReference type="GO" id="GO:0031593">
    <property type="term" value="F:polyubiquitin modification-dependent protein binding"/>
    <property type="evidence" value="ECO:0007669"/>
    <property type="project" value="UniProtKB-ARBA"/>
</dbReference>
<dbReference type="GO" id="GO:0005737">
    <property type="term" value="C:cytoplasm"/>
    <property type="evidence" value="ECO:0007669"/>
    <property type="project" value="UniProtKB-SubCell"/>
</dbReference>
<dbReference type="InterPro" id="IPR021109">
    <property type="entry name" value="Peptidase_aspartic_dom_sf"/>
</dbReference>
<evidence type="ECO:0000256" key="5">
    <source>
        <dbReference type="ARBA" id="ARBA00022750"/>
    </source>
</evidence>
<keyword evidence="3" id="KW-0963">Cytoplasm</keyword>
<evidence type="ECO:0000256" key="6">
    <source>
        <dbReference type="ARBA" id="ARBA00022801"/>
    </source>
</evidence>
<dbReference type="InterPro" id="IPR019954">
    <property type="entry name" value="Ubiquitin_CS"/>
</dbReference>
<evidence type="ECO:0000259" key="8">
    <source>
        <dbReference type="PROSITE" id="PS50030"/>
    </source>
</evidence>
<feature type="region of interest" description="Disordered" evidence="7">
    <location>
        <begin position="328"/>
        <end position="382"/>
    </location>
</feature>
<dbReference type="InterPro" id="IPR015940">
    <property type="entry name" value="UBA"/>
</dbReference>
<evidence type="ECO:0008006" key="11">
    <source>
        <dbReference type="Google" id="ProtNLM"/>
    </source>
</evidence>
<dbReference type="InterPro" id="IPR000626">
    <property type="entry name" value="Ubiquitin-like_dom"/>
</dbReference>
<dbReference type="Gene3D" id="2.40.70.10">
    <property type="entry name" value="Acid Proteases"/>
    <property type="match status" value="1"/>
</dbReference>
<dbReference type="Pfam" id="PF00240">
    <property type="entry name" value="ubiquitin"/>
    <property type="match status" value="1"/>
</dbReference>
<evidence type="ECO:0000256" key="4">
    <source>
        <dbReference type="ARBA" id="ARBA00022670"/>
    </source>
</evidence>
<dbReference type="SMART" id="SM00165">
    <property type="entry name" value="UBA"/>
    <property type="match status" value="1"/>
</dbReference>
<comment type="subcellular location">
    <subcellularLocation>
        <location evidence="1">Cytoplasm</location>
    </subcellularLocation>
</comment>
<evidence type="ECO:0000256" key="2">
    <source>
        <dbReference type="ARBA" id="ARBA00009136"/>
    </source>
</evidence>
<dbReference type="Gene3D" id="3.10.20.90">
    <property type="entry name" value="Phosphatidylinositol 3-kinase Catalytic Subunit, Chain A, domain 1"/>
    <property type="match status" value="1"/>
</dbReference>
<comment type="similarity">
    <text evidence="2">Belongs to the DDI1 family.</text>
</comment>
<dbReference type="CDD" id="cd14309">
    <property type="entry name" value="UBA_scDdi1_like"/>
    <property type="match status" value="1"/>
</dbReference>
<keyword evidence="6" id="KW-0378">Hydrolase</keyword>
<dbReference type="SUPFAM" id="SSF54236">
    <property type="entry name" value="Ubiquitin-like"/>
    <property type="match status" value="1"/>
</dbReference>
<dbReference type="CDD" id="cd05479">
    <property type="entry name" value="RP_DDI"/>
    <property type="match status" value="1"/>
</dbReference>
<dbReference type="Pfam" id="PF09668">
    <property type="entry name" value="Asp_protease"/>
    <property type="match status" value="1"/>
</dbReference>
<sequence>MRLTVTTEDDKIVTVEVDAETQVANLKAIIEAETDLPGATQALVFNGRELVDASTLASSGVKDGDLIMVLTKPPPGSVNPAALNPDGSAVNPGAFQTHLKNDAHLMRQLRSGNPALHAAVLNPDFAPMQALLRDAHRARAEAEARRNAEIDLLNADPFDLEAQRKIEEAIRLQNVDANYETAMETTPEAFGSVIMLYVDMKVNDQPIKAFVDSGAQMTIMSLGCAQRLGLERLIDRRFQGTAKGVGTQKIIGKVHQAPIVIADVSMPCAITVLEKEQDIDFIFGLDMLKRHQCCIDLEKNELRVGSIGKSVPFLTEHALPAAAKAIDDAEAEERNRADDGAGAAPGPVTEPVSETTGNVSGGVPGASVTQTQSPAPAPGASTESKIAKLVELGFDRAKCAEALEASGGNEEYAASLLFSGF</sequence>
<dbReference type="SUPFAM" id="SSF46934">
    <property type="entry name" value="UBA-like"/>
    <property type="match status" value="1"/>
</dbReference>
<dbReference type="PROSITE" id="PS00299">
    <property type="entry name" value="UBIQUITIN_1"/>
    <property type="match status" value="1"/>
</dbReference>
<evidence type="ECO:0000256" key="1">
    <source>
        <dbReference type="ARBA" id="ARBA00004496"/>
    </source>
</evidence>
<dbReference type="GO" id="GO:0004190">
    <property type="term" value="F:aspartic-type endopeptidase activity"/>
    <property type="evidence" value="ECO:0007669"/>
    <property type="project" value="UniProtKB-KW"/>
</dbReference>
<protein>
    <recommendedName>
        <fullName evidence="11">DNA damage-inducible protein 1</fullName>
    </recommendedName>
</protein>
<accession>A0A7S0GQS4</accession>
<evidence type="ECO:0000313" key="10">
    <source>
        <dbReference type="EMBL" id="CAD8439549.1"/>
    </source>
</evidence>
<dbReference type="InterPro" id="IPR029071">
    <property type="entry name" value="Ubiquitin-like_domsf"/>
</dbReference>
<dbReference type="Pfam" id="PF00627">
    <property type="entry name" value="UBA"/>
    <property type="match status" value="1"/>
</dbReference>
<feature type="domain" description="UBA" evidence="8">
    <location>
        <begin position="380"/>
        <end position="420"/>
    </location>
</feature>
<dbReference type="GO" id="GO:0006508">
    <property type="term" value="P:proteolysis"/>
    <property type="evidence" value="ECO:0007669"/>
    <property type="project" value="UniProtKB-KW"/>
</dbReference>
<evidence type="ECO:0000259" key="9">
    <source>
        <dbReference type="PROSITE" id="PS50053"/>
    </source>
</evidence>
<evidence type="ECO:0000256" key="3">
    <source>
        <dbReference type="ARBA" id="ARBA00022490"/>
    </source>
</evidence>
<dbReference type="SUPFAM" id="SSF50630">
    <property type="entry name" value="Acid proteases"/>
    <property type="match status" value="1"/>
</dbReference>
<dbReference type="InterPro" id="IPR019103">
    <property type="entry name" value="Peptidase_aspartic_DDI1-type"/>
</dbReference>
<dbReference type="PROSITE" id="PS50053">
    <property type="entry name" value="UBIQUITIN_2"/>
    <property type="match status" value="1"/>
</dbReference>
<keyword evidence="4" id="KW-0645">Protease</keyword>
<dbReference type="AlphaFoldDB" id="A0A7S0GQS4"/>
<organism evidence="10">
    <name type="scientific">Micromonas pusilla</name>
    <name type="common">Picoplanktonic green alga</name>
    <name type="synonym">Chromulina pusilla</name>
    <dbReference type="NCBI Taxonomy" id="38833"/>
    <lineage>
        <taxon>Eukaryota</taxon>
        <taxon>Viridiplantae</taxon>
        <taxon>Chlorophyta</taxon>
        <taxon>Mamiellophyceae</taxon>
        <taxon>Mamiellales</taxon>
        <taxon>Mamiellaceae</taxon>
        <taxon>Micromonas</taxon>
    </lineage>
</organism>
<keyword evidence="5" id="KW-0064">Aspartyl protease</keyword>
<name>A0A7S0GQS4_MICPS</name>
<dbReference type="PROSITE" id="PS50030">
    <property type="entry name" value="UBA"/>
    <property type="match status" value="1"/>
</dbReference>
<dbReference type="EMBL" id="HBEN01007098">
    <property type="protein sequence ID" value="CAD8439549.1"/>
    <property type="molecule type" value="Transcribed_RNA"/>
</dbReference>
<dbReference type="Gene3D" id="1.10.8.10">
    <property type="entry name" value="DNA helicase RuvA subunit, C-terminal domain"/>
    <property type="match status" value="1"/>
</dbReference>
<feature type="domain" description="Ubiquitin-like" evidence="9">
    <location>
        <begin position="1"/>
        <end position="76"/>
    </location>
</feature>
<evidence type="ECO:0000256" key="7">
    <source>
        <dbReference type="SAM" id="MobiDB-lite"/>
    </source>
</evidence>
<dbReference type="SMART" id="SM00213">
    <property type="entry name" value="UBQ"/>
    <property type="match status" value="1"/>
</dbReference>
<dbReference type="PANTHER" id="PTHR15397">
    <property type="entry name" value="SODIUM-GLUCOSE COTRANSPORTER REGULATORY PROTEIN -RELATED"/>
    <property type="match status" value="1"/>
</dbReference>
<dbReference type="CDD" id="cd01796">
    <property type="entry name" value="Ubl_Ddi1_like"/>
    <property type="match status" value="1"/>
</dbReference>
<dbReference type="PANTHER" id="PTHR15397:SF3">
    <property type="entry name" value="DNA DAMAGE INDUCIBLE 1 HOMOLOG 2"/>
    <property type="match status" value="1"/>
</dbReference>
<proteinExistence type="inferred from homology"/>